<proteinExistence type="predicted"/>
<dbReference type="InterPro" id="IPR000571">
    <property type="entry name" value="Znf_CCCH"/>
</dbReference>
<comment type="caution">
    <text evidence="4">The sequence shown here is derived from an EMBL/GenBank/DDBJ whole genome shotgun (WGS) entry which is preliminary data.</text>
</comment>
<feature type="region of interest" description="Disordered" evidence="2">
    <location>
        <begin position="619"/>
        <end position="664"/>
    </location>
</feature>
<evidence type="ECO:0000313" key="4">
    <source>
        <dbReference type="EMBL" id="KAJ8986895.1"/>
    </source>
</evidence>
<evidence type="ECO:0000256" key="2">
    <source>
        <dbReference type="SAM" id="MobiDB-lite"/>
    </source>
</evidence>
<feature type="domain" description="C3H1-type" evidence="3">
    <location>
        <begin position="201"/>
        <end position="230"/>
    </location>
</feature>
<keyword evidence="1" id="KW-0863">Zinc-finger</keyword>
<gene>
    <name evidence="4" type="ORF">HRR80_009021</name>
</gene>
<name>A0AAN6IQM8_EXODE</name>
<feature type="compositionally biased region" description="Polar residues" evidence="2">
    <location>
        <begin position="57"/>
        <end position="81"/>
    </location>
</feature>
<feature type="compositionally biased region" description="Polar residues" evidence="2">
    <location>
        <begin position="407"/>
        <end position="422"/>
    </location>
</feature>
<feature type="compositionally biased region" description="Polar residues" evidence="2">
    <location>
        <begin position="100"/>
        <end position="109"/>
    </location>
</feature>
<feature type="region of interest" description="Disordered" evidence="2">
    <location>
        <begin position="407"/>
        <end position="427"/>
    </location>
</feature>
<protein>
    <recommendedName>
        <fullName evidence="3">C3H1-type domain-containing protein</fullName>
    </recommendedName>
</protein>
<keyword evidence="1" id="KW-0479">Metal-binding</keyword>
<feature type="compositionally biased region" description="Low complexity" evidence="2">
    <location>
        <begin position="619"/>
        <end position="630"/>
    </location>
</feature>
<feature type="compositionally biased region" description="Low complexity" evidence="2">
    <location>
        <begin position="476"/>
        <end position="490"/>
    </location>
</feature>
<dbReference type="GO" id="GO:0008270">
    <property type="term" value="F:zinc ion binding"/>
    <property type="evidence" value="ECO:0007669"/>
    <property type="project" value="UniProtKB-KW"/>
</dbReference>
<feature type="compositionally biased region" description="Basic and acidic residues" evidence="2">
    <location>
        <begin position="114"/>
        <end position="128"/>
    </location>
</feature>
<feature type="compositionally biased region" description="Basic and acidic residues" evidence="2">
    <location>
        <begin position="631"/>
        <end position="643"/>
    </location>
</feature>
<keyword evidence="1" id="KW-0862">Zinc</keyword>
<dbReference type="Proteomes" id="UP001161757">
    <property type="component" value="Unassembled WGS sequence"/>
</dbReference>
<evidence type="ECO:0000259" key="3">
    <source>
        <dbReference type="PROSITE" id="PS50103"/>
    </source>
</evidence>
<dbReference type="AlphaFoldDB" id="A0AAN6IQM8"/>
<feature type="zinc finger region" description="C3H1-type" evidence="1">
    <location>
        <begin position="201"/>
        <end position="230"/>
    </location>
</feature>
<dbReference type="PROSITE" id="PS50103">
    <property type="entry name" value="ZF_C3H1"/>
    <property type="match status" value="1"/>
</dbReference>
<feature type="region of interest" description="Disordered" evidence="2">
    <location>
        <begin position="1"/>
        <end position="195"/>
    </location>
</feature>
<dbReference type="EMBL" id="JAJGCB010000030">
    <property type="protein sequence ID" value="KAJ8986895.1"/>
    <property type="molecule type" value="Genomic_DNA"/>
</dbReference>
<sequence length="679" mass="72632">MSENNPSTGSGPPLKAPTEPKHFRPSSGGGGLAMSRLRPHPRRMHHPRAHPYYAGNNRHSSNPIVRSPLQQSFPAYPSSVSGEGEGKGNNNMGNKPVIQVQGQQTPTPSRRSRRNEQHVGRKGGESHRSASVPIIVRTPDEGESQFETGPGTQSQPRTQPNSRATSPFPLLGDDGDNGHGVTHGQGGGNLSPNPLDPTRRSVKHLTCFWWWEKGECRFTDDECLYAHYDTGHYTGAPRQVIPGEPAKAGRSLERALNKLAITNRAEAQGHGHGHGHGHNQGHARIPSGAASRMETPIHVSGGSGSSPSSFLEIGQAQQLQAQALAQAQAQVEHAVIQPLQADNDFLRNLIHSSQREKQAFVDTIESYQNEKMQLLARLDALTKEREAFLFERDVLQATIRKLQFQGTANTNLNPSGNSNTKLSVPKRSPTIIVPAGYEGAAATGRTQNQNQGQNPYGPIGSRRPSPRMGDGTPVTSSSSSQQRIASDGSSQASLQGYNNTGGGTTGTVSNNGYNGYNAYANNPNPGFRGWASTGYGYSNSNHSASSSFVVVGSNNSNNTPDNNVYPALSGTGAVPIASPNAAANSRAMWGPYANTVSTANANNANAKLPNPIGHERKLSAQLKQAQQAQQKLDKGKGKEREKEDTDADDDDGIPKSFNFGDELENEKLGSMMRCLGSGL</sequence>
<organism evidence="4 5">
    <name type="scientific">Exophiala dermatitidis</name>
    <name type="common">Black yeast-like fungus</name>
    <name type="synonym">Wangiella dermatitidis</name>
    <dbReference type="NCBI Taxonomy" id="5970"/>
    <lineage>
        <taxon>Eukaryota</taxon>
        <taxon>Fungi</taxon>
        <taxon>Dikarya</taxon>
        <taxon>Ascomycota</taxon>
        <taxon>Pezizomycotina</taxon>
        <taxon>Eurotiomycetes</taxon>
        <taxon>Chaetothyriomycetidae</taxon>
        <taxon>Chaetothyriales</taxon>
        <taxon>Herpotrichiellaceae</taxon>
        <taxon>Exophiala</taxon>
    </lineage>
</organism>
<feature type="compositionally biased region" description="Polar residues" evidence="2">
    <location>
        <begin position="145"/>
        <end position="165"/>
    </location>
</feature>
<accession>A0AAN6IQM8</accession>
<reference evidence="4" key="1">
    <citation type="submission" date="2023-01" db="EMBL/GenBank/DDBJ databases">
        <title>Exophiala dermititidis isolated from Cystic Fibrosis Patient.</title>
        <authorList>
            <person name="Kurbessoian T."/>
            <person name="Crocker A."/>
            <person name="Murante D."/>
            <person name="Hogan D.A."/>
            <person name="Stajich J.E."/>
        </authorList>
    </citation>
    <scope>NUCLEOTIDE SEQUENCE</scope>
    <source>
        <strain evidence="4">Ex8</strain>
    </source>
</reference>
<evidence type="ECO:0000256" key="1">
    <source>
        <dbReference type="PROSITE-ProRule" id="PRU00723"/>
    </source>
</evidence>
<feature type="region of interest" description="Disordered" evidence="2">
    <location>
        <begin position="443"/>
        <end position="505"/>
    </location>
</feature>
<feature type="compositionally biased region" description="Polar residues" evidence="2">
    <location>
        <begin position="1"/>
        <end position="10"/>
    </location>
</feature>
<feature type="compositionally biased region" description="Basic residues" evidence="2">
    <location>
        <begin position="37"/>
        <end position="49"/>
    </location>
</feature>
<evidence type="ECO:0000313" key="5">
    <source>
        <dbReference type="Proteomes" id="UP001161757"/>
    </source>
</evidence>